<evidence type="ECO:0000313" key="3">
    <source>
        <dbReference type="Proteomes" id="UP001177023"/>
    </source>
</evidence>
<feature type="compositionally biased region" description="Basic residues" evidence="1">
    <location>
        <begin position="232"/>
        <end position="249"/>
    </location>
</feature>
<feature type="region of interest" description="Disordered" evidence="1">
    <location>
        <begin position="216"/>
        <end position="290"/>
    </location>
</feature>
<proteinExistence type="predicted"/>
<feature type="region of interest" description="Disordered" evidence="1">
    <location>
        <begin position="307"/>
        <end position="334"/>
    </location>
</feature>
<comment type="caution">
    <text evidence="2">The sequence shown here is derived from an EMBL/GenBank/DDBJ whole genome shotgun (WGS) entry which is preliminary data.</text>
</comment>
<gene>
    <name evidence="2" type="ORF">MSPICULIGERA_LOCUS19151</name>
</gene>
<reference evidence="2" key="1">
    <citation type="submission" date="2023-06" db="EMBL/GenBank/DDBJ databases">
        <authorList>
            <person name="Delattre M."/>
        </authorList>
    </citation>
    <scope>NUCLEOTIDE SEQUENCE</scope>
    <source>
        <strain evidence="2">AF72</strain>
    </source>
</reference>
<feature type="compositionally biased region" description="Basic and acidic residues" evidence="1">
    <location>
        <begin position="77"/>
        <end position="106"/>
    </location>
</feature>
<keyword evidence="3" id="KW-1185">Reference proteome</keyword>
<feature type="non-terminal residue" evidence="2">
    <location>
        <position position="440"/>
    </location>
</feature>
<feature type="compositionally biased region" description="Basic residues" evidence="1">
    <location>
        <begin position="257"/>
        <end position="268"/>
    </location>
</feature>
<sequence>MSEEALLLDANIEGINDIADLNEDDLLADFTDPNSSFNAAGGSSLNLTAELELDYSDDPPNIEPTPEVPTADDDDERDSRFSSERNKNTKAKVPDMKNEKLEKEKPPSFVVKIEPQSATTKNVQHGYAGFGGKKAPASSFQASDMKRRPPPQHGQGPAPSLMGLNLNRTATRPAEIHINPKFARSGLLPSYTHPPAPFGAIPASAWDQQVAQFLAHASTASRRSPSSDSSRSRARSRSRSPRERRRHPSPGRDRERRRSPRNSQRSRKPSTSPRKQPSAQQSALESAKALGLDESYLEKLEEQKRRREELLSRKGKSAVSTNVPEPKPAPASPRFIRKISPETETMFAKTTAAKDNKNKACLVVSVSDVSSFRQNALHKIRRLAVRYGPLKRIWCEDEKTVKLIFDGLKTANTFFSTQNGKIFDGVMLNVMLAKEYHPID</sequence>
<name>A0AA36G687_9BILA</name>
<dbReference type="AlphaFoldDB" id="A0AA36G687"/>
<protein>
    <submittedName>
        <fullName evidence="2">Uncharacterized protein</fullName>
    </submittedName>
</protein>
<organism evidence="2 3">
    <name type="scientific">Mesorhabditis spiculigera</name>
    <dbReference type="NCBI Taxonomy" id="96644"/>
    <lineage>
        <taxon>Eukaryota</taxon>
        <taxon>Metazoa</taxon>
        <taxon>Ecdysozoa</taxon>
        <taxon>Nematoda</taxon>
        <taxon>Chromadorea</taxon>
        <taxon>Rhabditida</taxon>
        <taxon>Rhabditina</taxon>
        <taxon>Rhabditomorpha</taxon>
        <taxon>Rhabditoidea</taxon>
        <taxon>Rhabditidae</taxon>
        <taxon>Mesorhabditinae</taxon>
        <taxon>Mesorhabditis</taxon>
    </lineage>
</organism>
<evidence type="ECO:0000256" key="1">
    <source>
        <dbReference type="SAM" id="MobiDB-lite"/>
    </source>
</evidence>
<feature type="region of interest" description="Disordered" evidence="1">
    <location>
        <begin position="52"/>
        <end position="164"/>
    </location>
</feature>
<dbReference type="EMBL" id="CATQJA010002662">
    <property type="protein sequence ID" value="CAJ0580982.1"/>
    <property type="molecule type" value="Genomic_DNA"/>
</dbReference>
<feature type="compositionally biased region" description="Polar residues" evidence="1">
    <location>
        <begin position="271"/>
        <end position="284"/>
    </location>
</feature>
<accession>A0AA36G687</accession>
<evidence type="ECO:0000313" key="2">
    <source>
        <dbReference type="EMBL" id="CAJ0580982.1"/>
    </source>
</evidence>
<dbReference type="Proteomes" id="UP001177023">
    <property type="component" value="Unassembled WGS sequence"/>
</dbReference>